<keyword evidence="3" id="KW-1185">Reference proteome</keyword>
<dbReference type="EMBL" id="JAHGAW010000013">
    <property type="protein sequence ID" value="MBT2188990.1"/>
    <property type="molecule type" value="Genomic_DNA"/>
</dbReference>
<evidence type="ECO:0000313" key="3">
    <source>
        <dbReference type="Proteomes" id="UP001138757"/>
    </source>
</evidence>
<dbReference type="Proteomes" id="UP001138757">
    <property type="component" value="Unassembled WGS sequence"/>
</dbReference>
<dbReference type="AlphaFoldDB" id="A0A9X1DFE8"/>
<feature type="region of interest" description="Disordered" evidence="1">
    <location>
        <begin position="1"/>
        <end position="21"/>
    </location>
</feature>
<comment type="caution">
    <text evidence="2">The sequence shown here is derived from an EMBL/GenBank/DDBJ whole genome shotgun (WGS) entry which is preliminary data.</text>
</comment>
<name>A0A9X1DFE8_9SPHN</name>
<sequence length="348" mass="35442">MPKRLPAAPKEARPPLPEFAPVPRRFRHDGWTPERQRAFIAALADTGCVDRAARMVNIAQVNCYALRRAAGAEGFRRAWDAALDLGVKRLKDIAFQRAIEGELVPVFAGGKLMGYRRKYNDKLLMFCLRHYGQDGEGRRTTINYFSTRASAEAVSGSGGEAGAGAGGGAGAGAGAAVGAGAAGARGGVASSSAASSIGASAGAMAGAQLSATTLRTVITGPAGGGAASGQQRDDAAAALLGGFAGVPLDAQAQAQIMAALEDCAARARAVADATGDAAIAAALDDPDEPFVRIGADRAIAHGVLVPPMGLEEHEPFREGEAPWRLAGAEWPDWAPAEAEAEGEAGDSA</sequence>
<reference evidence="2" key="1">
    <citation type="submission" date="2021-05" db="EMBL/GenBank/DDBJ databases">
        <title>Genome of Sphingobium sp. strain.</title>
        <authorList>
            <person name="Fan R."/>
        </authorList>
    </citation>
    <scope>NUCLEOTIDE SEQUENCE</scope>
    <source>
        <strain evidence="2">H33</strain>
    </source>
</reference>
<proteinExistence type="predicted"/>
<gene>
    <name evidence="2" type="ORF">KK488_18750</name>
</gene>
<evidence type="ECO:0000256" key="1">
    <source>
        <dbReference type="SAM" id="MobiDB-lite"/>
    </source>
</evidence>
<evidence type="ECO:0008006" key="4">
    <source>
        <dbReference type="Google" id="ProtNLM"/>
    </source>
</evidence>
<accession>A0A9X1DFE8</accession>
<organism evidence="2 3">
    <name type="scientific">Sphingobium nicotianae</name>
    <dbReference type="NCBI Taxonomy" id="2782607"/>
    <lineage>
        <taxon>Bacteria</taxon>
        <taxon>Pseudomonadati</taxon>
        <taxon>Pseudomonadota</taxon>
        <taxon>Alphaproteobacteria</taxon>
        <taxon>Sphingomonadales</taxon>
        <taxon>Sphingomonadaceae</taxon>
        <taxon>Sphingobium</taxon>
    </lineage>
</organism>
<protein>
    <recommendedName>
        <fullName evidence="4">Terminase</fullName>
    </recommendedName>
</protein>
<dbReference type="RefSeq" id="WP_214625238.1">
    <property type="nucleotide sequence ID" value="NZ_JAHGAW010000013.1"/>
</dbReference>
<evidence type="ECO:0000313" key="2">
    <source>
        <dbReference type="EMBL" id="MBT2188990.1"/>
    </source>
</evidence>